<keyword evidence="2" id="KW-1133">Transmembrane helix</keyword>
<dbReference type="AlphaFoldDB" id="A0A916RVG3"/>
<name>A0A916RVG3_9BACI</name>
<accession>A0A916RVG3</accession>
<dbReference type="InterPro" id="IPR009003">
    <property type="entry name" value="Peptidase_S1_PA"/>
</dbReference>
<keyword evidence="2" id="KW-0812">Transmembrane</keyword>
<proteinExistence type="predicted"/>
<dbReference type="GO" id="GO:0006508">
    <property type="term" value="P:proteolysis"/>
    <property type="evidence" value="ECO:0007669"/>
    <property type="project" value="InterPro"/>
</dbReference>
<organism evidence="3 4">
    <name type="scientific">Ornithinibacillus halotolerans</name>
    <dbReference type="NCBI Taxonomy" id="1274357"/>
    <lineage>
        <taxon>Bacteria</taxon>
        <taxon>Bacillati</taxon>
        <taxon>Bacillota</taxon>
        <taxon>Bacilli</taxon>
        <taxon>Bacillales</taxon>
        <taxon>Bacillaceae</taxon>
        <taxon>Ornithinibacillus</taxon>
    </lineage>
</organism>
<keyword evidence="4" id="KW-1185">Reference proteome</keyword>
<dbReference type="InterPro" id="IPR043504">
    <property type="entry name" value="Peptidase_S1_PA_chymotrypsin"/>
</dbReference>
<dbReference type="InterPro" id="IPR001940">
    <property type="entry name" value="Peptidase_S1C"/>
</dbReference>
<reference evidence="3" key="1">
    <citation type="journal article" date="2014" name="Int. J. Syst. Evol. Microbiol.">
        <title>Complete genome sequence of Corynebacterium casei LMG S-19264T (=DSM 44701T), isolated from a smear-ripened cheese.</title>
        <authorList>
            <consortium name="US DOE Joint Genome Institute (JGI-PGF)"/>
            <person name="Walter F."/>
            <person name="Albersmeier A."/>
            <person name="Kalinowski J."/>
            <person name="Ruckert C."/>
        </authorList>
    </citation>
    <scope>NUCLEOTIDE SEQUENCE</scope>
    <source>
        <strain evidence="3">CGMCC 1.12408</strain>
    </source>
</reference>
<protein>
    <recommendedName>
        <fullName evidence="5">Serine protease</fullName>
    </recommendedName>
</protein>
<dbReference type="Gene3D" id="2.40.10.10">
    <property type="entry name" value="Trypsin-like serine proteases"/>
    <property type="match status" value="2"/>
</dbReference>
<dbReference type="Proteomes" id="UP000613512">
    <property type="component" value="Unassembled WGS sequence"/>
</dbReference>
<evidence type="ECO:0008006" key="5">
    <source>
        <dbReference type="Google" id="ProtNLM"/>
    </source>
</evidence>
<keyword evidence="1" id="KW-0645">Protease</keyword>
<dbReference type="GO" id="GO:0004252">
    <property type="term" value="F:serine-type endopeptidase activity"/>
    <property type="evidence" value="ECO:0007669"/>
    <property type="project" value="InterPro"/>
</dbReference>
<comment type="caution">
    <text evidence="3">The sequence shown here is derived from an EMBL/GenBank/DDBJ whole genome shotgun (WGS) entry which is preliminary data.</text>
</comment>
<gene>
    <name evidence="3" type="ORF">GCM10008025_15980</name>
</gene>
<dbReference type="SUPFAM" id="SSF50494">
    <property type="entry name" value="Trypsin-like serine proteases"/>
    <property type="match status" value="1"/>
</dbReference>
<reference evidence="3" key="2">
    <citation type="submission" date="2020-09" db="EMBL/GenBank/DDBJ databases">
        <authorList>
            <person name="Sun Q."/>
            <person name="Zhou Y."/>
        </authorList>
    </citation>
    <scope>NUCLEOTIDE SEQUENCE</scope>
    <source>
        <strain evidence="3">CGMCC 1.12408</strain>
    </source>
</reference>
<evidence type="ECO:0000313" key="4">
    <source>
        <dbReference type="Proteomes" id="UP000613512"/>
    </source>
</evidence>
<evidence type="ECO:0000256" key="2">
    <source>
        <dbReference type="SAM" id="Phobius"/>
    </source>
</evidence>
<keyword evidence="1" id="KW-0720">Serine protease</keyword>
<dbReference type="RefSeq" id="WP_188384161.1">
    <property type="nucleotide sequence ID" value="NZ_BMEY01000007.1"/>
</dbReference>
<keyword evidence="1" id="KW-0378">Hydrolase</keyword>
<evidence type="ECO:0000256" key="1">
    <source>
        <dbReference type="ARBA" id="ARBA00022825"/>
    </source>
</evidence>
<sequence length="282" mass="31661">MNSKEENIKSDIIDEDLYEEFDDEELYEIVEQARKEALIRATMEHQSKKPKRPFPKWMFWLIAIALFINVIAILPSTFSIPAIDFLITSAKLSTKDDIKAYKEAIVVIETGDSKGTGFTISDDGFILTNYHVIDEGTTITVAFPEEGLFSAEIVEEYPEVDLALLKVNSEKALPHLKLAEKTLFEEEEEISFIGNPLAFNGIANEGTIIGYTELNSWELPVLMIQAPVYRGNSGSPIINSDGEVIGVIFATLNHEVHGKVGLFVPIDYFYDRLNSTSINEMK</sequence>
<keyword evidence="2" id="KW-0472">Membrane</keyword>
<dbReference type="PRINTS" id="PR00834">
    <property type="entry name" value="PROTEASES2C"/>
</dbReference>
<dbReference type="Pfam" id="PF13365">
    <property type="entry name" value="Trypsin_2"/>
    <property type="match status" value="1"/>
</dbReference>
<dbReference type="PANTHER" id="PTHR22939">
    <property type="entry name" value="SERINE PROTEASE FAMILY S1C HTRA-RELATED"/>
    <property type="match status" value="1"/>
</dbReference>
<dbReference type="PANTHER" id="PTHR22939:SF129">
    <property type="entry name" value="SERINE PROTEASE HTRA2, MITOCHONDRIAL"/>
    <property type="match status" value="1"/>
</dbReference>
<evidence type="ECO:0000313" key="3">
    <source>
        <dbReference type="EMBL" id="GGA73063.1"/>
    </source>
</evidence>
<dbReference type="EMBL" id="BMEY01000007">
    <property type="protein sequence ID" value="GGA73063.1"/>
    <property type="molecule type" value="Genomic_DNA"/>
</dbReference>
<feature type="transmembrane region" description="Helical" evidence="2">
    <location>
        <begin position="57"/>
        <end position="78"/>
    </location>
</feature>